<feature type="transmembrane region" description="Helical" evidence="1">
    <location>
        <begin position="192"/>
        <end position="219"/>
    </location>
</feature>
<feature type="transmembrane region" description="Helical" evidence="1">
    <location>
        <begin position="239"/>
        <end position="267"/>
    </location>
</feature>
<accession>A0ABW3AUN3</accession>
<reference evidence="3" key="1">
    <citation type="journal article" date="2019" name="Int. J. Syst. Evol. Microbiol.">
        <title>The Global Catalogue of Microorganisms (GCM) 10K type strain sequencing project: providing services to taxonomists for standard genome sequencing and annotation.</title>
        <authorList>
            <consortium name="The Broad Institute Genomics Platform"/>
            <consortium name="The Broad Institute Genome Sequencing Center for Infectious Disease"/>
            <person name="Wu L."/>
            <person name="Ma J."/>
        </authorList>
    </citation>
    <scope>NUCLEOTIDE SEQUENCE [LARGE SCALE GENOMIC DNA]</scope>
    <source>
        <strain evidence="3">CCUG 61484</strain>
    </source>
</reference>
<feature type="transmembrane region" description="Helical" evidence="1">
    <location>
        <begin position="85"/>
        <end position="109"/>
    </location>
</feature>
<keyword evidence="1" id="KW-0472">Membrane</keyword>
<name>A0ABW3AUN3_9SPHI</name>
<protein>
    <recommendedName>
        <fullName evidence="4">Membrane domain of glycerophosphoryl diester phosphodiesterase</fullName>
    </recommendedName>
</protein>
<dbReference type="Proteomes" id="UP001597010">
    <property type="component" value="Unassembled WGS sequence"/>
</dbReference>
<evidence type="ECO:0000313" key="2">
    <source>
        <dbReference type="EMBL" id="MFD0794555.1"/>
    </source>
</evidence>
<proteinExistence type="predicted"/>
<feature type="transmembrane region" description="Helical" evidence="1">
    <location>
        <begin position="36"/>
        <end position="55"/>
    </location>
</feature>
<evidence type="ECO:0000313" key="3">
    <source>
        <dbReference type="Proteomes" id="UP001597010"/>
    </source>
</evidence>
<feature type="transmembrane region" description="Helical" evidence="1">
    <location>
        <begin position="130"/>
        <end position="150"/>
    </location>
</feature>
<organism evidence="2 3">
    <name type="scientific">Mucilaginibacter litoreus</name>
    <dbReference type="NCBI Taxonomy" id="1048221"/>
    <lineage>
        <taxon>Bacteria</taxon>
        <taxon>Pseudomonadati</taxon>
        <taxon>Bacteroidota</taxon>
        <taxon>Sphingobacteriia</taxon>
        <taxon>Sphingobacteriales</taxon>
        <taxon>Sphingobacteriaceae</taxon>
        <taxon>Mucilaginibacter</taxon>
    </lineage>
</organism>
<evidence type="ECO:0000256" key="1">
    <source>
        <dbReference type="SAM" id="Phobius"/>
    </source>
</evidence>
<keyword evidence="1" id="KW-1133">Transmembrane helix</keyword>
<comment type="caution">
    <text evidence="2">The sequence shown here is derived from an EMBL/GenBank/DDBJ whole genome shotgun (WGS) entry which is preliminary data.</text>
</comment>
<sequence>MQPKVELAKSRDFGEIINDTFNFIKQNMKQLVKNQFIFCGLFFLAGSLLFVLQQYRAKNLITSMGEMGPQTYESINTFRLLGVSYFIGIALVFIGGCISVITVLSYMAIYKQKGNIVPETSEVWGYIKYYFLRSLLVVFVVAILFGLGLVLCLIPGIYLFPIMGLICPVMIFENGSFEYSFSRAFQLIKDNWWVTAATVLVSWIIYYFMAMIVTIPISIVGIGSSLLSPVKSFTVMPLWASVVSVFIQQITMLFSIIPVITIALCYFNLSESKEGTSLLDRINKLGNNNTPQTDLPTEEY</sequence>
<feature type="transmembrane region" description="Helical" evidence="1">
    <location>
        <begin position="156"/>
        <end position="172"/>
    </location>
</feature>
<keyword evidence="1" id="KW-0812">Transmembrane</keyword>
<dbReference type="EMBL" id="JBHTHZ010000012">
    <property type="protein sequence ID" value="MFD0794555.1"/>
    <property type="molecule type" value="Genomic_DNA"/>
</dbReference>
<dbReference type="RefSeq" id="WP_377116012.1">
    <property type="nucleotide sequence ID" value="NZ_JBHTHZ010000012.1"/>
</dbReference>
<evidence type="ECO:0008006" key="4">
    <source>
        <dbReference type="Google" id="ProtNLM"/>
    </source>
</evidence>
<keyword evidence="3" id="KW-1185">Reference proteome</keyword>
<gene>
    <name evidence="2" type="ORF">ACFQZX_13090</name>
</gene>